<dbReference type="EMBL" id="PP511379">
    <property type="protein sequence ID" value="XCD03694.1"/>
    <property type="molecule type" value="Genomic_DNA"/>
</dbReference>
<evidence type="ECO:0008006" key="2">
    <source>
        <dbReference type="Google" id="ProtNLM"/>
    </source>
</evidence>
<reference evidence="1" key="1">
    <citation type="submission" date="2024-03" db="EMBL/GenBank/DDBJ databases">
        <title>Diverse circular DNA viruses in blood, oral, and fecal samples of captive lemurs.</title>
        <authorList>
            <person name="Paietta E.N."/>
            <person name="Kraberger S."/>
            <person name="Lund M.C."/>
            <person name="Custer J.M."/>
            <person name="Vargas K.M."/>
            <person name="Ehmke E.E."/>
            <person name="Yoder A.D."/>
            <person name="Varsani A."/>
        </authorList>
    </citation>
    <scope>NUCLEOTIDE SEQUENCE</scope>
    <source>
        <strain evidence="1">Duke_21_1</strain>
    </source>
</reference>
<accession>A0AAU8AUZ9</accession>
<sequence>METRLFKTKKLAEEYVRENYPECLLTDSYITEESDYDERDMPNLQWSGETPAWIVEDDNGETVAIIAWWEDGNDKYELYVGGKCTASFDNDYDAREALKKAVEAEDDKDEDEEEVFEVKLFCNGEDITV</sequence>
<proteinExistence type="predicted"/>
<evidence type="ECO:0000313" key="1">
    <source>
        <dbReference type="EMBL" id="XCD03694.1"/>
    </source>
</evidence>
<name>A0AAU8AUZ9_9CAUD</name>
<protein>
    <recommendedName>
        <fullName evidence="2">Phage protein</fullName>
    </recommendedName>
</protein>
<organism evidence="1">
    <name type="scientific">Dulem virus 40</name>
    <dbReference type="NCBI Taxonomy" id="3145758"/>
    <lineage>
        <taxon>Viruses</taxon>
        <taxon>Duplodnaviria</taxon>
        <taxon>Heunggongvirae</taxon>
        <taxon>Uroviricota</taxon>
        <taxon>Caudoviricetes</taxon>
    </lineage>
</organism>